<organism evidence="1">
    <name type="scientific">Nothobranchius korthausae</name>
    <dbReference type="NCBI Taxonomy" id="1143690"/>
    <lineage>
        <taxon>Eukaryota</taxon>
        <taxon>Metazoa</taxon>
        <taxon>Chordata</taxon>
        <taxon>Craniata</taxon>
        <taxon>Vertebrata</taxon>
        <taxon>Euteleostomi</taxon>
        <taxon>Actinopterygii</taxon>
        <taxon>Neopterygii</taxon>
        <taxon>Teleostei</taxon>
        <taxon>Neoteleostei</taxon>
        <taxon>Acanthomorphata</taxon>
        <taxon>Ovalentaria</taxon>
        <taxon>Atherinomorphae</taxon>
        <taxon>Cyprinodontiformes</taxon>
        <taxon>Nothobranchiidae</taxon>
        <taxon>Nothobranchius</taxon>
    </lineage>
</organism>
<sequence length="42" mass="5189">RKKERKKKFSMAHLKIKSRGASLKQKQKLKYKKRFQKMIKNI</sequence>
<proteinExistence type="predicted"/>
<dbReference type="EMBL" id="HAEB01009600">
    <property type="protein sequence ID" value="SBQ56127.1"/>
    <property type="molecule type" value="Transcribed_RNA"/>
</dbReference>
<name>A0A1A8FAM6_9TELE</name>
<gene>
    <name evidence="1" type="primary">Nfu_g_1_019614</name>
</gene>
<dbReference type="AlphaFoldDB" id="A0A1A8FAM6"/>
<protein>
    <submittedName>
        <fullName evidence="1">Uncharacterized protein</fullName>
    </submittedName>
</protein>
<evidence type="ECO:0000313" key="1">
    <source>
        <dbReference type="EMBL" id="SBQ56127.1"/>
    </source>
</evidence>
<accession>A0A1A8FAM6</accession>
<reference evidence="1" key="1">
    <citation type="submission" date="2016-05" db="EMBL/GenBank/DDBJ databases">
        <authorList>
            <person name="Lavstsen T."/>
            <person name="Jespersen J.S."/>
        </authorList>
    </citation>
    <scope>NUCLEOTIDE SEQUENCE</scope>
    <source>
        <tissue evidence="1">Brain</tissue>
    </source>
</reference>
<feature type="non-terminal residue" evidence="1">
    <location>
        <position position="1"/>
    </location>
</feature>
<reference evidence="1" key="2">
    <citation type="submission" date="2016-06" db="EMBL/GenBank/DDBJ databases">
        <title>The genome of a short-lived fish provides insights into sex chromosome evolution and the genetic control of aging.</title>
        <authorList>
            <person name="Reichwald K."/>
            <person name="Felder M."/>
            <person name="Petzold A."/>
            <person name="Koch P."/>
            <person name="Groth M."/>
            <person name="Platzer M."/>
        </authorList>
    </citation>
    <scope>NUCLEOTIDE SEQUENCE</scope>
    <source>
        <tissue evidence="1">Brain</tissue>
    </source>
</reference>